<evidence type="ECO:0000313" key="2">
    <source>
        <dbReference type="Proteomes" id="UP000192491"/>
    </source>
</evidence>
<organism evidence="1 2">
    <name type="scientific">Thiothrix lacustris</name>
    <dbReference type="NCBI Taxonomy" id="525917"/>
    <lineage>
        <taxon>Bacteria</taxon>
        <taxon>Pseudomonadati</taxon>
        <taxon>Pseudomonadota</taxon>
        <taxon>Gammaproteobacteria</taxon>
        <taxon>Thiotrichales</taxon>
        <taxon>Thiotrichaceae</taxon>
        <taxon>Thiothrix</taxon>
    </lineage>
</organism>
<name>A0A1Y1QGI7_9GAMM</name>
<dbReference type="Proteomes" id="UP000192491">
    <property type="component" value="Unassembled WGS sequence"/>
</dbReference>
<accession>A0A1Y1QGI7</accession>
<protein>
    <submittedName>
        <fullName evidence="1">Uncharacterized protein</fullName>
    </submittedName>
</protein>
<dbReference type="EMBL" id="MTEJ01000306">
    <property type="protein sequence ID" value="OQX05083.1"/>
    <property type="molecule type" value="Genomic_DNA"/>
</dbReference>
<reference evidence="1 2" key="1">
    <citation type="submission" date="2017-01" db="EMBL/GenBank/DDBJ databases">
        <title>Novel large sulfur bacteria in the metagenomes of groundwater-fed chemosynthetic microbial mats in the Lake Huron basin.</title>
        <authorList>
            <person name="Sharrar A.M."/>
            <person name="Flood B.E."/>
            <person name="Bailey J.V."/>
            <person name="Jones D.S."/>
            <person name="Biddanda B."/>
            <person name="Ruberg S.A."/>
            <person name="Marcus D.N."/>
            <person name="Dick G.J."/>
        </authorList>
    </citation>
    <scope>NUCLEOTIDE SEQUENCE [LARGE SCALE GENOMIC DNA]</scope>
    <source>
        <strain evidence="1">A8</strain>
    </source>
</reference>
<dbReference type="AlphaFoldDB" id="A0A1Y1QGI7"/>
<gene>
    <name evidence="1" type="ORF">BWK73_34555</name>
</gene>
<evidence type="ECO:0000313" key="1">
    <source>
        <dbReference type="EMBL" id="OQX05083.1"/>
    </source>
</evidence>
<comment type="caution">
    <text evidence="1">The sequence shown here is derived from an EMBL/GenBank/DDBJ whole genome shotgun (WGS) entry which is preliminary data.</text>
</comment>
<sequence>MDNKPERIVIIGVLLLLLLLQPILWQITNDKKPTRQPEKSISGTYLAFIEIIEIARKPENLCPMETLEQQRYLFQKTALIHSCSLRPITIRVR</sequence>
<proteinExistence type="predicted"/>